<feature type="signal peptide" evidence="4">
    <location>
        <begin position="1"/>
        <end position="20"/>
    </location>
</feature>
<dbReference type="SMART" id="SM00408">
    <property type="entry name" value="IGc2"/>
    <property type="match status" value="4"/>
</dbReference>
<dbReference type="AlphaFoldDB" id="A0A815BYB3"/>
<dbReference type="InterPro" id="IPR001258">
    <property type="entry name" value="NHL_repeat"/>
</dbReference>
<feature type="domain" description="Ig-like" evidence="5">
    <location>
        <begin position="27"/>
        <end position="124"/>
    </location>
</feature>
<feature type="domain" description="Ig-like" evidence="5">
    <location>
        <begin position="331"/>
        <end position="396"/>
    </location>
</feature>
<dbReference type="Pfam" id="PF13927">
    <property type="entry name" value="Ig_3"/>
    <property type="match status" value="1"/>
</dbReference>
<keyword evidence="2" id="KW-0393">Immunoglobulin domain</keyword>
<dbReference type="Pfam" id="PF01436">
    <property type="entry name" value="NHL"/>
    <property type="match status" value="1"/>
</dbReference>
<evidence type="ECO:0000256" key="4">
    <source>
        <dbReference type="SAM" id="SignalP"/>
    </source>
</evidence>
<gene>
    <name evidence="6" type="ORF">BJG266_LOCUS30947</name>
</gene>
<dbReference type="EMBL" id="CAJNOI010000429">
    <property type="protein sequence ID" value="CAF1276280.1"/>
    <property type="molecule type" value="Genomic_DNA"/>
</dbReference>
<feature type="repeat" description="NHL" evidence="3">
    <location>
        <begin position="710"/>
        <end position="742"/>
    </location>
</feature>
<evidence type="ECO:0000259" key="5">
    <source>
        <dbReference type="PROSITE" id="PS50835"/>
    </source>
</evidence>
<dbReference type="InterPro" id="IPR007110">
    <property type="entry name" value="Ig-like_dom"/>
</dbReference>
<dbReference type="PANTHER" id="PTHR10075">
    <property type="entry name" value="BASIGIN RELATED"/>
    <property type="match status" value="1"/>
</dbReference>
<dbReference type="PROSITE" id="PS50835">
    <property type="entry name" value="IG_LIKE"/>
    <property type="match status" value="4"/>
</dbReference>
<name>A0A815BYB3_9BILA</name>
<dbReference type="InterPro" id="IPR003599">
    <property type="entry name" value="Ig_sub"/>
</dbReference>
<dbReference type="GO" id="GO:0030424">
    <property type="term" value="C:axon"/>
    <property type="evidence" value="ECO:0007669"/>
    <property type="project" value="TreeGrafter"/>
</dbReference>
<feature type="domain" description="Ig-like" evidence="5">
    <location>
        <begin position="239"/>
        <end position="322"/>
    </location>
</feature>
<dbReference type="GO" id="GO:0007411">
    <property type="term" value="P:axon guidance"/>
    <property type="evidence" value="ECO:0007669"/>
    <property type="project" value="TreeGrafter"/>
</dbReference>
<dbReference type="GO" id="GO:0005886">
    <property type="term" value="C:plasma membrane"/>
    <property type="evidence" value="ECO:0007669"/>
    <property type="project" value="TreeGrafter"/>
</dbReference>
<dbReference type="SUPFAM" id="SSF48726">
    <property type="entry name" value="Immunoglobulin"/>
    <property type="match status" value="4"/>
</dbReference>
<proteinExistence type="predicted"/>
<feature type="chain" id="PRO_5032751601" description="Ig-like domain-containing protein" evidence="4">
    <location>
        <begin position="21"/>
        <end position="882"/>
    </location>
</feature>
<dbReference type="GO" id="GO:0007156">
    <property type="term" value="P:homophilic cell adhesion via plasma membrane adhesion molecules"/>
    <property type="evidence" value="ECO:0007669"/>
    <property type="project" value="TreeGrafter"/>
</dbReference>
<dbReference type="InterPro" id="IPR036179">
    <property type="entry name" value="Ig-like_dom_sf"/>
</dbReference>
<sequence>MKIIIGILLCLVLYLQDVVTIDRPIGPSFMSTISIKQRLYYNNLGTRLDCSAIGIPSPELTWFRTNGSDDRPSTFVESSELIDVYKNGSLFIRPFRDYSKLIHAGTFVCRAENAAGSIQTTSIQLKPQIYDTYEIEVKNTFGFEQSSVILSCEISPPSASSYVHVIGWLENVNNQIIQLDLRSRTKYNFLSNKNLIIHNITKSDDNRTYACIVQNQIDNDKRQSRFKSLRVRDRSPFGPELSIPNNTEYRANAGDLIELPCGIASVPTYARISWWKNGIEIANISEQIYNNSLILQLSNLSSDDSGNYACRIDDESSGRIVSLMSLKVDLPIQCKMSIQQTNFNAGSNAEFICTSNSIKSIPTQWQWYHNSKKLSINNNQYLISNLTREHMGMYQCCYITNSLLDSNACCAQTQVDVINSPPFILSAEQTHSNIIIIPSNNITHVPIDLNLTIYADPLPTIDIYKDGQQLILHNQINSLPSGDIFTHYRIYLNNLTDTVLAFNQPKFCPTPVWNRNGFTVAKQPTLGSEPLAVFINEKNSVYTINKEKKQVLVWYEDTIDPATIIPLDFSNSSSLFVTSDGDIFIDNGEKNSRVERWISSTDTWVTVMDVFSSCYGLFVDIYDNLYCSMERRHRVLKRDLHDHMMGTDIVGGTGTPGSATYELNQPRGIFVVWNSDLYVADCGNDRVQHFRSGKLDGVTIAGRGSSNPAGTLSCPTGIAFDAANYLFIVDSNNHRIVRLGPHGLQCVVGCRGDMSSVIQWANSTELTAKSQMYSQGCNQDNFHYDAFEVKVPESRYYTIWSSSNIDTYGYIYENSFNPLNPSDNLFEKDDDGAPNDQFKFEIPLYADTTYILVVTTYRPSTTGEIKINVLGLQNVTIKRLSE</sequence>
<dbReference type="InterPro" id="IPR011042">
    <property type="entry name" value="6-blade_b-propeller_TolB-like"/>
</dbReference>
<organism evidence="6 7">
    <name type="scientific">Adineta steineri</name>
    <dbReference type="NCBI Taxonomy" id="433720"/>
    <lineage>
        <taxon>Eukaryota</taxon>
        <taxon>Metazoa</taxon>
        <taxon>Spiralia</taxon>
        <taxon>Gnathifera</taxon>
        <taxon>Rotifera</taxon>
        <taxon>Eurotatoria</taxon>
        <taxon>Bdelloidea</taxon>
        <taxon>Adinetida</taxon>
        <taxon>Adinetidae</taxon>
        <taxon>Adineta</taxon>
    </lineage>
</organism>
<dbReference type="Gene3D" id="2.60.40.10">
    <property type="entry name" value="Immunoglobulins"/>
    <property type="match status" value="4"/>
</dbReference>
<feature type="domain" description="Ig-like" evidence="5">
    <location>
        <begin position="127"/>
        <end position="230"/>
    </location>
</feature>
<evidence type="ECO:0000256" key="1">
    <source>
        <dbReference type="ARBA" id="ARBA00022737"/>
    </source>
</evidence>
<dbReference type="GO" id="GO:0098632">
    <property type="term" value="F:cell-cell adhesion mediator activity"/>
    <property type="evidence" value="ECO:0007669"/>
    <property type="project" value="TreeGrafter"/>
</dbReference>
<keyword evidence="1" id="KW-0677">Repeat</keyword>
<dbReference type="Proteomes" id="UP000663877">
    <property type="component" value="Unassembled WGS sequence"/>
</dbReference>
<protein>
    <recommendedName>
        <fullName evidence="5">Ig-like domain-containing protein</fullName>
    </recommendedName>
</protein>
<dbReference type="SUPFAM" id="SSF101898">
    <property type="entry name" value="NHL repeat"/>
    <property type="match status" value="1"/>
</dbReference>
<reference evidence="6" key="1">
    <citation type="submission" date="2021-02" db="EMBL/GenBank/DDBJ databases">
        <authorList>
            <person name="Nowell W R."/>
        </authorList>
    </citation>
    <scope>NUCLEOTIDE SEQUENCE</scope>
</reference>
<dbReference type="InterPro" id="IPR003598">
    <property type="entry name" value="Ig_sub2"/>
</dbReference>
<evidence type="ECO:0000256" key="2">
    <source>
        <dbReference type="ARBA" id="ARBA00023319"/>
    </source>
</evidence>
<keyword evidence="4" id="KW-0732">Signal</keyword>
<dbReference type="PANTHER" id="PTHR10075:SF14">
    <property type="entry name" value="CELL ADHESION MOLECULE DSCAM2-RELATED"/>
    <property type="match status" value="1"/>
</dbReference>
<feature type="repeat" description="NHL" evidence="3">
    <location>
        <begin position="654"/>
        <end position="693"/>
    </location>
</feature>
<evidence type="ECO:0000313" key="6">
    <source>
        <dbReference type="EMBL" id="CAF1276280.1"/>
    </source>
</evidence>
<dbReference type="PROSITE" id="PS51125">
    <property type="entry name" value="NHL"/>
    <property type="match status" value="2"/>
</dbReference>
<evidence type="ECO:0000313" key="7">
    <source>
        <dbReference type="Proteomes" id="UP000663877"/>
    </source>
</evidence>
<dbReference type="GO" id="GO:0070593">
    <property type="term" value="P:dendrite self-avoidance"/>
    <property type="evidence" value="ECO:0007669"/>
    <property type="project" value="TreeGrafter"/>
</dbReference>
<evidence type="ECO:0000256" key="3">
    <source>
        <dbReference type="PROSITE-ProRule" id="PRU00504"/>
    </source>
</evidence>
<dbReference type="CDD" id="cd05819">
    <property type="entry name" value="NHL"/>
    <property type="match status" value="1"/>
</dbReference>
<dbReference type="SMART" id="SM00409">
    <property type="entry name" value="IG"/>
    <property type="match status" value="3"/>
</dbReference>
<accession>A0A815BYB3</accession>
<dbReference type="InterPro" id="IPR013783">
    <property type="entry name" value="Ig-like_fold"/>
</dbReference>
<comment type="caution">
    <text evidence="6">The sequence shown here is derived from an EMBL/GenBank/DDBJ whole genome shotgun (WGS) entry which is preliminary data.</text>
</comment>
<dbReference type="Gene3D" id="2.120.10.30">
    <property type="entry name" value="TolB, C-terminal domain"/>
    <property type="match status" value="1"/>
</dbReference>